<dbReference type="Gene3D" id="3.40.50.620">
    <property type="entry name" value="HUPs"/>
    <property type="match status" value="1"/>
</dbReference>
<dbReference type="AlphaFoldDB" id="A0A133U767"/>
<name>A0A133U767_9EURY</name>
<sequence>MAEKVKRALIPYFGEKLPKKAHKRALDRLKKGGKLFLLHIVDEAPTRSLRYRTGQMGEESEIVKTFRENLKKAQEKSAEKYADRIKKKAAKQGVSIEPIYVTGNPAEEVLKAIDEHSIELVP</sequence>
<comment type="caution">
    <text evidence="2">The sequence shown here is derived from an EMBL/GenBank/DDBJ whole genome shotgun (WGS) entry which is preliminary data.</text>
</comment>
<dbReference type="Pfam" id="PF00582">
    <property type="entry name" value="Usp"/>
    <property type="match status" value="1"/>
</dbReference>
<accession>A0A133U767</accession>
<dbReference type="SUPFAM" id="SSF52402">
    <property type="entry name" value="Adenine nucleotide alpha hydrolases-like"/>
    <property type="match status" value="1"/>
</dbReference>
<organism evidence="2 3">
    <name type="scientific">candidate division MSBL1 archaeon SCGC-AAA259D14</name>
    <dbReference type="NCBI Taxonomy" id="1698261"/>
    <lineage>
        <taxon>Archaea</taxon>
        <taxon>Methanobacteriati</taxon>
        <taxon>Methanobacteriota</taxon>
        <taxon>candidate division MSBL1</taxon>
    </lineage>
</organism>
<feature type="domain" description="UspA" evidence="1">
    <location>
        <begin position="6"/>
        <end position="121"/>
    </location>
</feature>
<dbReference type="Proteomes" id="UP000070589">
    <property type="component" value="Unassembled WGS sequence"/>
</dbReference>
<evidence type="ECO:0000313" key="3">
    <source>
        <dbReference type="Proteomes" id="UP000070589"/>
    </source>
</evidence>
<proteinExistence type="predicted"/>
<protein>
    <recommendedName>
        <fullName evidence="1">UspA domain-containing protein</fullName>
    </recommendedName>
</protein>
<gene>
    <name evidence="2" type="ORF">AKJ62_01835</name>
</gene>
<reference evidence="2 3" key="1">
    <citation type="journal article" date="2016" name="Sci. Rep.">
        <title>Metabolic traits of an uncultured archaeal lineage -MSBL1- from brine pools of the Red Sea.</title>
        <authorList>
            <person name="Mwirichia R."/>
            <person name="Alam I."/>
            <person name="Rashid M."/>
            <person name="Vinu M."/>
            <person name="Ba-Alawi W."/>
            <person name="Anthony Kamau A."/>
            <person name="Kamanda Ngugi D."/>
            <person name="Goker M."/>
            <person name="Klenk H.P."/>
            <person name="Bajic V."/>
            <person name="Stingl U."/>
        </authorList>
    </citation>
    <scope>NUCLEOTIDE SEQUENCE [LARGE SCALE GENOMIC DNA]</scope>
    <source>
        <strain evidence="2">SCGC-AAA259D14</strain>
    </source>
</reference>
<dbReference type="EMBL" id="LHXL01000015">
    <property type="protein sequence ID" value="KXA90027.1"/>
    <property type="molecule type" value="Genomic_DNA"/>
</dbReference>
<dbReference type="InterPro" id="IPR006016">
    <property type="entry name" value="UspA"/>
</dbReference>
<evidence type="ECO:0000313" key="2">
    <source>
        <dbReference type="EMBL" id="KXA90027.1"/>
    </source>
</evidence>
<keyword evidence="3" id="KW-1185">Reference proteome</keyword>
<dbReference type="CDD" id="cd00293">
    <property type="entry name" value="USP-like"/>
    <property type="match status" value="1"/>
</dbReference>
<evidence type="ECO:0000259" key="1">
    <source>
        <dbReference type="Pfam" id="PF00582"/>
    </source>
</evidence>
<dbReference type="InterPro" id="IPR014729">
    <property type="entry name" value="Rossmann-like_a/b/a_fold"/>
</dbReference>